<organism evidence="7 8">
    <name type="scientific">Candidatus Portnoybacteria bacterium CG06_land_8_20_14_3_00_39_12</name>
    <dbReference type="NCBI Taxonomy" id="1974809"/>
    <lineage>
        <taxon>Bacteria</taxon>
        <taxon>Candidatus Portnoyibacteriota</taxon>
    </lineage>
</organism>
<keyword evidence="4" id="KW-1133">Transmembrane helix</keyword>
<keyword evidence="2" id="KW-0067">ATP-binding</keyword>
<dbReference type="CDD" id="cd00009">
    <property type="entry name" value="AAA"/>
    <property type="match status" value="1"/>
</dbReference>
<dbReference type="CDD" id="cd19499">
    <property type="entry name" value="RecA-like_ClpB_Hsp104-like"/>
    <property type="match status" value="1"/>
</dbReference>
<evidence type="ECO:0000256" key="4">
    <source>
        <dbReference type="SAM" id="Phobius"/>
    </source>
</evidence>
<evidence type="ECO:0000256" key="2">
    <source>
        <dbReference type="ARBA" id="ARBA00022840"/>
    </source>
</evidence>
<name>A0A2M7AXS2_9BACT</name>
<evidence type="ECO:0000256" key="1">
    <source>
        <dbReference type="ARBA" id="ARBA00022741"/>
    </source>
</evidence>
<dbReference type="PANTHER" id="PTHR11638">
    <property type="entry name" value="ATP-DEPENDENT CLP PROTEASE"/>
    <property type="match status" value="1"/>
</dbReference>
<dbReference type="InterPro" id="IPR019489">
    <property type="entry name" value="Clp_ATPase_C"/>
</dbReference>
<dbReference type="Pfam" id="PF00004">
    <property type="entry name" value="AAA"/>
    <property type="match status" value="1"/>
</dbReference>
<feature type="domain" description="AAA+ ATPase" evidence="5">
    <location>
        <begin position="582"/>
        <end position="722"/>
    </location>
</feature>
<dbReference type="GO" id="GO:0005524">
    <property type="term" value="F:ATP binding"/>
    <property type="evidence" value="ECO:0007669"/>
    <property type="project" value="UniProtKB-KW"/>
</dbReference>
<dbReference type="AlphaFoldDB" id="A0A2M7AXS2"/>
<dbReference type="SUPFAM" id="SSF52540">
    <property type="entry name" value="P-loop containing nucleoside triphosphate hydrolases"/>
    <property type="match status" value="2"/>
</dbReference>
<dbReference type="InterPro" id="IPR050130">
    <property type="entry name" value="ClpA_ClpB"/>
</dbReference>
<dbReference type="InterPro" id="IPR001270">
    <property type="entry name" value="ClpA/B"/>
</dbReference>
<gene>
    <name evidence="7" type="ORF">COS76_00795</name>
</gene>
<evidence type="ECO:0008006" key="9">
    <source>
        <dbReference type="Google" id="ProtNLM"/>
    </source>
</evidence>
<keyword evidence="4" id="KW-0472">Membrane</keyword>
<protein>
    <recommendedName>
        <fullName evidence="9">Clp R domain-containing protein</fullName>
    </recommendedName>
</protein>
<dbReference type="InterPro" id="IPR003593">
    <property type="entry name" value="AAA+_ATPase"/>
</dbReference>
<evidence type="ECO:0000256" key="3">
    <source>
        <dbReference type="ARBA" id="ARBA00023186"/>
    </source>
</evidence>
<proteinExistence type="predicted"/>
<dbReference type="Pfam" id="PF17871">
    <property type="entry name" value="AAA_lid_9"/>
    <property type="match status" value="1"/>
</dbReference>
<evidence type="ECO:0000259" key="5">
    <source>
        <dbReference type="SMART" id="SM00382"/>
    </source>
</evidence>
<keyword evidence="3" id="KW-0143">Chaperone</keyword>
<evidence type="ECO:0000313" key="7">
    <source>
        <dbReference type="EMBL" id="PIU75434.1"/>
    </source>
</evidence>
<dbReference type="SMART" id="SM01086">
    <property type="entry name" value="ClpB_D2-small"/>
    <property type="match status" value="1"/>
</dbReference>
<reference evidence="8" key="1">
    <citation type="submission" date="2017-09" db="EMBL/GenBank/DDBJ databases">
        <title>Depth-based differentiation of microbial function through sediment-hosted aquifers and enrichment of novel symbionts in the deep terrestrial subsurface.</title>
        <authorList>
            <person name="Probst A.J."/>
            <person name="Ladd B."/>
            <person name="Jarett J.K."/>
            <person name="Geller-Mcgrath D.E."/>
            <person name="Sieber C.M.K."/>
            <person name="Emerson J.B."/>
            <person name="Anantharaman K."/>
            <person name="Thomas B.C."/>
            <person name="Malmstrom R."/>
            <person name="Stieglmeier M."/>
            <person name="Klingl A."/>
            <person name="Woyke T."/>
            <person name="Ryan C.M."/>
            <person name="Banfield J.F."/>
        </authorList>
    </citation>
    <scope>NUCLEOTIDE SEQUENCE [LARGE SCALE GENOMIC DNA]</scope>
</reference>
<dbReference type="Pfam" id="PF07724">
    <property type="entry name" value="AAA_2"/>
    <property type="match status" value="1"/>
</dbReference>
<feature type="transmembrane region" description="Helical" evidence="4">
    <location>
        <begin position="21"/>
        <end position="40"/>
    </location>
</feature>
<dbReference type="PRINTS" id="PR00300">
    <property type="entry name" value="CLPPROTEASEA"/>
</dbReference>
<evidence type="ECO:0000313" key="8">
    <source>
        <dbReference type="Proteomes" id="UP000228775"/>
    </source>
</evidence>
<dbReference type="Pfam" id="PF10431">
    <property type="entry name" value="ClpB_D2-small"/>
    <property type="match status" value="1"/>
</dbReference>
<dbReference type="InterPro" id="IPR003959">
    <property type="entry name" value="ATPase_AAA_core"/>
</dbReference>
<dbReference type="InterPro" id="IPR027417">
    <property type="entry name" value="P-loop_NTPase"/>
</dbReference>
<sequence>MFDLQSSTIYSAIKWQNYFKFLKILQVVFWLAGAVLLVLLIPGIDVLTGQQIFGWLILDLIFIFAVKIKYWFFKDYLLNPPLTANLSAVWQNAEINLADYLDFKSALVLKNALTKSKSQGDFDQALIFELLKQEKIIFALERTGLTVEDFAPLRDKILTEFATAAKIDVDAGSALENIMAKSAELAVSRQHSRIAITDLLASLSLESPLFKNVMFAKDLDDEDIVSVVLWVENMMAELDQKRSWWQQASQGLSGVGIGKGWTAGWTYHLDQFVTDITHMLSEGKRFPRLVSRQREVDLLEQSLSGARQNNVILVGEPGVGKKTLVYNFAWRSLIGQCLVAVANKRILELDVDALLSGVRGESEIRDRLSLILKEAAIAGDVVLFIDQIQRLLSVEGSGTVDVSAILIPYLQGTQMQLIGATDYAHYHKIIERRPDLQKVIEKVEVNPPAKLETILVLQDLAISLEARYGVVVTYQAIRAAVNLADRYIQTVPFPEKAIDVLEQALILAQKIGARILDVATVESAMSLKTEVPVGQATGEEQAKLVRLDQIIHQRVVNQAQAINQVVSALQRSRAGVAGAQRPMGTFLFLGPTGVGKTETAKAVAEAYFGSEKRMIRLDMSEYQDINDLEKFLGSADGTIPGQLTDKIREDPFGLVLLDEIEKAHPKILNLFLQVLDEGRLTDAQGRLVSFLSTIIIATSNAGSEFIRQNVVRSDLTQGARPDLTRQLLDHLQQQSIFNPEWLNRFDAVVVYEPLSPENLLAIARLMLVSLAKRVLAERDIEVSFSEDLIAKVAQLGYDPQFGARPMRRVIQDRIETKLAQRILSGQTKRGDKIHLTGQDI</sequence>
<dbReference type="SMART" id="SM00382">
    <property type="entry name" value="AAA"/>
    <property type="match status" value="2"/>
</dbReference>
<dbReference type="Proteomes" id="UP000228775">
    <property type="component" value="Unassembled WGS sequence"/>
</dbReference>
<accession>A0A2M7AXS2</accession>
<keyword evidence="4" id="KW-0812">Transmembrane</keyword>
<feature type="domain" description="AAA+ ATPase" evidence="5">
    <location>
        <begin position="307"/>
        <end position="444"/>
    </location>
</feature>
<dbReference type="GO" id="GO:0005737">
    <property type="term" value="C:cytoplasm"/>
    <property type="evidence" value="ECO:0007669"/>
    <property type="project" value="TreeGrafter"/>
</dbReference>
<comment type="caution">
    <text evidence="7">The sequence shown here is derived from an EMBL/GenBank/DDBJ whole genome shotgun (WGS) entry which is preliminary data.</text>
</comment>
<evidence type="ECO:0000259" key="6">
    <source>
        <dbReference type="SMART" id="SM01086"/>
    </source>
</evidence>
<dbReference type="PANTHER" id="PTHR11638:SF175">
    <property type="entry name" value="ATP-DEPENDENT CLP PROTEASE, ATP-BINDING SUBUNIT CLPC"/>
    <property type="match status" value="1"/>
</dbReference>
<dbReference type="Gene3D" id="1.10.8.60">
    <property type="match status" value="2"/>
</dbReference>
<feature type="transmembrane region" description="Helical" evidence="4">
    <location>
        <begin position="52"/>
        <end position="72"/>
    </location>
</feature>
<feature type="domain" description="Clp ATPase C-terminal" evidence="6">
    <location>
        <begin position="754"/>
        <end position="840"/>
    </location>
</feature>
<dbReference type="GO" id="GO:0016887">
    <property type="term" value="F:ATP hydrolysis activity"/>
    <property type="evidence" value="ECO:0007669"/>
    <property type="project" value="InterPro"/>
</dbReference>
<keyword evidence="1" id="KW-0547">Nucleotide-binding</keyword>
<dbReference type="Gene3D" id="3.40.50.300">
    <property type="entry name" value="P-loop containing nucleotide triphosphate hydrolases"/>
    <property type="match status" value="2"/>
</dbReference>
<dbReference type="InterPro" id="IPR041546">
    <property type="entry name" value="ClpA/ClpB_AAA_lid"/>
</dbReference>
<dbReference type="EMBL" id="PEVY01000016">
    <property type="protein sequence ID" value="PIU75434.1"/>
    <property type="molecule type" value="Genomic_DNA"/>
</dbReference>
<dbReference type="GO" id="GO:0034605">
    <property type="term" value="P:cellular response to heat"/>
    <property type="evidence" value="ECO:0007669"/>
    <property type="project" value="TreeGrafter"/>
</dbReference>